<protein>
    <recommendedName>
        <fullName evidence="3">Sugar ABC transporter substrate-binding protein</fullName>
    </recommendedName>
</protein>
<dbReference type="EMBL" id="CP036200">
    <property type="protein sequence ID" value="QBF83804.1"/>
    <property type="molecule type" value="Genomic_DNA"/>
</dbReference>
<keyword evidence="2" id="KW-1185">Reference proteome</keyword>
<dbReference type="PANTHER" id="PTHR35271">
    <property type="entry name" value="ABC TRANSPORTER, SUBSTRATE-BINDING LIPOPROTEIN-RELATED"/>
    <property type="match status" value="1"/>
</dbReference>
<proteinExistence type="predicted"/>
<evidence type="ECO:0000313" key="2">
    <source>
        <dbReference type="Proteomes" id="UP000291106"/>
    </source>
</evidence>
<dbReference type="OrthoDB" id="1550623at2"/>
<dbReference type="AlphaFoldDB" id="A0A411PJY6"/>
<name>A0A411PJY6_9GAMM</name>
<sequence length="321" mass="35987">MKWLTHLIAGLLLLISGYGVSAELVFIHSYHFEYPWVVEYREGFNRVIADASVHEFEMDTKRRPPSEFAQVTEQAWQFIQAKQADVVVLADDNALKHVGPKLVEHRIPFVFLGINANPRQYIAMTEFSSGVLERPLLKRSAVLVTKVMPKVKKVLVMMDKSVTSDAIIDSSFDSQLRQSLSGVEVDIVGAQDYSHWQQLVERAPEQEFDAIIVGVYARLKEHGRHVPIDEVTRWTSANSELPVFAFWSYSVGKDKAIGGLLISALEQGETAASHVNTFLRTGKMPAIATPKRGAFVFSQAELARWGIVLPADIKQKAQIKN</sequence>
<accession>A0A411PJY6</accession>
<reference evidence="1 2" key="1">
    <citation type="submission" date="2019-02" db="EMBL/GenBank/DDBJ databases">
        <title>Shewanella sp. D4-2 isolated from Dokdo Island.</title>
        <authorList>
            <person name="Baek K."/>
        </authorList>
    </citation>
    <scope>NUCLEOTIDE SEQUENCE [LARGE SCALE GENOMIC DNA]</scope>
    <source>
        <strain evidence="1 2">D4-2</strain>
    </source>
</reference>
<dbReference type="Proteomes" id="UP000291106">
    <property type="component" value="Chromosome"/>
</dbReference>
<dbReference type="InterPro" id="IPR007487">
    <property type="entry name" value="ABC_transpt-TYRBP-like"/>
</dbReference>
<organism evidence="1 2">
    <name type="scientific">Shewanella maritima</name>
    <dbReference type="NCBI Taxonomy" id="2520507"/>
    <lineage>
        <taxon>Bacteria</taxon>
        <taxon>Pseudomonadati</taxon>
        <taxon>Pseudomonadota</taxon>
        <taxon>Gammaproteobacteria</taxon>
        <taxon>Alteromonadales</taxon>
        <taxon>Shewanellaceae</taxon>
        <taxon>Shewanella</taxon>
    </lineage>
</organism>
<dbReference type="Gene3D" id="3.40.50.2300">
    <property type="match status" value="2"/>
</dbReference>
<dbReference type="KEGG" id="smai:EXU30_14745"/>
<dbReference type="RefSeq" id="WP_130601283.1">
    <property type="nucleotide sequence ID" value="NZ_CP036200.1"/>
</dbReference>
<dbReference type="PANTHER" id="PTHR35271:SF1">
    <property type="entry name" value="ABC TRANSPORTER, SUBSTRATE-BINDING LIPOPROTEIN"/>
    <property type="match status" value="1"/>
</dbReference>
<evidence type="ECO:0008006" key="3">
    <source>
        <dbReference type="Google" id="ProtNLM"/>
    </source>
</evidence>
<evidence type="ECO:0000313" key="1">
    <source>
        <dbReference type="EMBL" id="QBF83804.1"/>
    </source>
</evidence>
<gene>
    <name evidence="1" type="ORF">EXU30_14745</name>
</gene>